<reference evidence="2" key="1">
    <citation type="submission" date="2023-10" db="EMBL/GenBank/DDBJ databases">
        <authorList>
            <person name="Chen Y."/>
            <person name="Shah S."/>
            <person name="Dougan E. K."/>
            <person name="Thang M."/>
            <person name="Chan C."/>
        </authorList>
    </citation>
    <scope>NUCLEOTIDE SEQUENCE [LARGE SCALE GENOMIC DNA]</scope>
</reference>
<feature type="region of interest" description="Disordered" evidence="1">
    <location>
        <begin position="87"/>
        <end position="117"/>
    </location>
</feature>
<name>A0ABN9YEM7_9DINO</name>
<feature type="non-terminal residue" evidence="2">
    <location>
        <position position="117"/>
    </location>
</feature>
<accession>A0ABN9YEM7</accession>
<proteinExistence type="predicted"/>
<gene>
    <name evidence="2" type="ORF">PCOR1329_LOCUS84076</name>
</gene>
<protein>
    <submittedName>
        <fullName evidence="2">Uncharacterized protein</fullName>
    </submittedName>
</protein>
<organism evidence="2 3">
    <name type="scientific">Prorocentrum cordatum</name>
    <dbReference type="NCBI Taxonomy" id="2364126"/>
    <lineage>
        <taxon>Eukaryota</taxon>
        <taxon>Sar</taxon>
        <taxon>Alveolata</taxon>
        <taxon>Dinophyceae</taxon>
        <taxon>Prorocentrales</taxon>
        <taxon>Prorocentraceae</taxon>
        <taxon>Prorocentrum</taxon>
    </lineage>
</organism>
<evidence type="ECO:0000313" key="2">
    <source>
        <dbReference type="EMBL" id="CAK0909740.1"/>
    </source>
</evidence>
<keyword evidence="3" id="KW-1185">Reference proteome</keyword>
<comment type="caution">
    <text evidence="2">The sequence shown here is derived from an EMBL/GenBank/DDBJ whole genome shotgun (WGS) entry which is preliminary data.</text>
</comment>
<dbReference type="EMBL" id="CAUYUJ010022248">
    <property type="protein sequence ID" value="CAK0909740.1"/>
    <property type="molecule type" value="Genomic_DNA"/>
</dbReference>
<evidence type="ECO:0000313" key="3">
    <source>
        <dbReference type="Proteomes" id="UP001189429"/>
    </source>
</evidence>
<evidence type="ECO:0000256" key="1">
    <source>
        <dbReference type="SAM" id="MobiDB-lite"/>
    </source>
</evidence>
<dbReference type="Proteomes" id="UP001189429">
    <property type="component" value="Unassembled WGS sequence"/>
</dbReference>
<sequence>MPAKVEVRELVSDLHGQPLKGLAHEHGVHVEGLSAAARFPTDMPQTRRNDMVNIDVADHLCEHVTQQSVSQFNAEVCGSEVSVDFTSSGGAATAAPRYRPRGPGVSVDPSAVEFATQ</sequence>